<evidence type="ECO:0000256" key="8">
    <source>
        <dbReference type="ARBA" id="ARBA00023136"/>
    </source>
</evidence>
<accession>A0A8H8BV80</accession>
<evidence type="ECO:0000256" key="5">
    <source>
        <dbReference type="ARBA" id="ARBA00022832"/>
    </source>
</evidence>
<feature type="compositionally biased region" description="Polar residues" evidence="11">
    <location>
        <begin position="450"/>
        <end position="488"/>
    </location>
</feature>
<feature type="transmembrane region" description="Helical" evidence="10">
    <location>
        <begin position="91"/>
        <end position="117"/>
    </location>
</feature>
<evidence type="ECO:0000313" key="12">
    <source>
        <dbReference type="EMBL" id="KAG4424914.1"/>
    </source>
</evidence>
<evidence type="ECO:0000256" key="7">
    <source>
        <dbReference type="ARBA" id="ARBA00023098"/>
    </source>
</evidence>
<dbReference type="GO" id="GO:0034626">
    <property type="term" value="P:fatty acid elongation, polyunsaturated fatty acid"/>
    <property type="evidence" value="ECO:0007669"/>
    <property type="project" value="TreeGrafter"/>
</dbReference>
<dbReference type="GO" id="GO:0042761">
    <property type="term" value="P:very long-chain fatty acid biosynthetic process"/>
    <property type="evidence" value="ECO:0007669"/>
    <property type="project" value="TreeGrafter"/>
</dbReference>
<evidence type="ECO:0000313" key="13">
    <source>
        <dbReference type="Proteomes" id="UP000664132"/>
    </source>
</evidence>
<dbReference type="GO" id="GO:0019367">
    <property type="term" value="P:fatty acid elongation, saturated fatty acid"/>
    <property type="evidence" value="ECO:0007669"/>
    <property type="project" value="TreeGrafter"/>
</dbReference>
<organism evidence="12 13">
    <name type="scientific">Cadophora malorum</name>
    <dbReference type="NCBI Taxonomy" id="108018"/>
    <lineage>
        <taxon>Eukaryota</taxon>
        <taxon>Fungi</taxon>
        <taxon>Dikarya</taxon>
        <taxon>Ascomycota</taxon>
        <taxon>Pezizomycotina</taxon>
        <taxon>Leotiomycetes</taxon>
        <taxon>Helotiales</taxon>
        <taxon>Ploettnerulaceae</taxon>
        <taxon>Cadophora</taxon>
    </lineage>
</organism>
<keyword evidence="5 10" id="KW-0276">Fatty acid metabolism</keyword>
<reference evidence="12" key="1">
    <citation type="submission" date="2021-02" db="EMBL/GenBank/DDBJ databases">
        <title>Genome sequence Cadophora malorum strain M34.</title>
        <authorList>
            <person name="Stefanovic E."/>
            <person name="Vu D."/>
            <person name="Scully C."/>
            <person name="Dijksterhuis J."/>
            <person name="Roader J."/>
            <person name="Houbraken J."/>
        </authorList>
    </citation>
    <scope>NUCLEOTIDE SEQUENCE</scope>
    <source>
        <strain evidence="12">M34</strain>
    </source>
</reference>
<feature type="transmembrane region" description="Helical" evidence="10">
    <location>
        <begin position="392"/>
        <end position="413"/>
    </location>
</feature>
<evidence type="ECO:0000256" key="10">
    <source>
        <dbReference type="RuleBase" id="RU361115"/>
    </source>
</evidence>
<feature type="transmembrane region" description="Helical" evidence="10">
    <location>
        <begin position="240"/>
        <end position="259"/>
    </location>
</feature>
<dbReference type="GO" id="GO:0005789">
    <property type="term" value="C:endoplasmic reticulum membrane"/>
    <property type="evidence" value="ECO:0007669"/>
    <property type="project" value="TreeGrafter"/>
</dbReference>
<feature type="transmembrane region" description="Helical" evidence="10">
    <location>
        <begin position="54"/>
        <end position="71"/>
    </location>
</feature>
<comment type="catalytic activity">
    <reaction evidence="10">
        <text>an acyl-CoA + malonyl-CoA + H(+) = a 3-oxoacyl-CoA + CO2 + CoA</text>
        <dbReference type="Rhea" id="RHEA:50252"/>
        <dbReference type="ChEBI" id="CHEBI:15378"/>
        <dbReference type="ChEBI" id="CHEBI:16526"/>
        <dbReference type="ChEBI" id="CHEBI:57287"/>
        <dbReference type="ChEBI" id="CHEBI:57384"/>
        <dbReference type="ChEBI" id="CHEBI:58342"/>
        <dbReference type="ChEBI" id="CHEBI:90726"/>
    </reaction>
    <physiologicalReaction direction="left-to-right" evidence="10">
        <dbReference type="Rhea" id="RHEA:50253"/>
    </physiologicalReaction>
</comment>
<dbReference type="EC" id="2.3.1.-" evidence="10"/>
<keyword evidence="8 10" id="KW-0472">Membrane</keyword>
<sequence length="503" mass="54245">MSSPMVQFSVPNSDLFQFPPSNDPRTLPSPPAGSTLFAPPFTIPSSIFNSVLDIRVPITIASVYAVTVVSVNAYNRSRGNKPWAISKTKPFFWFVVAHNIFLAVYSAWTFIGMFGALQRTLPRWTGTETLTPLVDSLCKIHGARGLGNAVAYNGTISQWVSTSPSILLTGAGSPDPTDVGRLWNEGLAFYGWFFYLSKFYEVLDTVIILAKGKRSSTLQTYHHAGAMMCMWSGIRYMSPPIWMFVFVNSAIHALMYTYYTLTAFSVPIPQSLKQSLTTMQIMQFLVGSAYASLHSFLSYDIPVQVADVEGTIKTAATAASSSIASAATSAGLGKLVMKYLYRAAGEEGLAENVNAPAPTAKISTSTSTGSNGIQYRTEYQTVPCIDTSGQTFAIWLNVFYLTPLTFLFVRFFVKSYLRRSNQKGGKTSKHSVAESAGKDALKGIDREMNGHSNGTPNGTPNGKANGKTNGTPNGKANGRANGTPNGTPNGKAKGKANGNAFSL</sequence>
<dbReference type="PANTHER" id="PTHR11157">
    <property type="entry name" value="FATTY ACID ACYL TRANSFERASE-RELATED"/>
    <property type="match status" value="1"/>
</dbReference>
<feature type="region of interest" description="Disordered" evidence="11">
    <location>
        <begin position="444"/>
        <end position="503"/>
    </location>
</feature>
<name>A0A8H8BV80_9HELO</name>
<keyword evidence="7 10" id="KW-0443">Lipid metabolism</keyword>
<feature type="transmembrane region" description="Helical" evidence="10">
    <location>
        <begin position="189"/>
        <end position="210"/>
    </location>
</feature>
<proteinExistence type="inferred from homology"/>
<dbReference type="GO" id="GO:0030148">
    <property type="term" value="P:sphingolipid biosynthetic process"/>
    <property type="evidence" value="ECO:0007669"/>
    <property type="project" value="TreeGrafter"/>
</dbReference>
<dbReference type="GO" id="GO:0034625">
    <property type="term" value="P:fatty acid elongation, monounsaturated fatty acid"/>
    <property type="evidence" value="ECO:0007669"/>
    <property type="project" value="TreeGrafter"/>
</dbReference>
<comment type="caution">
    <text evidence="12">The sequence shown here is derived from an EMBL/GenBank/DDBJ whole genome shotgun (WGS) entry which is preliminary data.</text>
</comment>
<keyword evidence="6 10" id="KW-1133">Transmembrane helix</keyword>
<keyword evidence="2 10" id="KW-0444">Lipid biosynthesis</keyword>
<evidence type="ECO:0000256" key="1">
    <source>
        <dbReference type="ARBA" id="ARBA00004141"/>
    </source>
</evidence>
<gene>
    <name evidence="12" type="ORF">IFR04_001885</name>
</gene>
<evidence type="ECO:0000256" key="4">
    <source>
        <dbReference type="ARBA" id="ARBA00022692"/>
    </source>
</evidence>
<keyword evidence="4 10" id="KW-0812">Transmembrane</keyword>
<feature type="compositionally biased region" description="Low complexity" evidence="11">
    <location>
        <begin position="489"/>
        <end position="503"/>
    </location>
</feature>
<dbReference type="EMBL" id="JAFJYH010000015">
    <property type="protein sequence ID" value="KAG4424914.1"/>
    <property type="molecule type" value="Genomic_DNA"/>
</dbReference>
<keyword evidence="9 10" id="KW-0275">Fatty acid biosynthesis</keyword>
<dbReference type="Pfam" id="PF01151">
    <property type="entry name" value="ELO"/>
    <property type="match status" value="1"/>
</dbReference>
<protein>
    <recommendedName>
        <fullName evidence="10">Elongation of fatty acids protein</fullName>
        <ecNumber evidence="10">2.3.1.-</ecNumber>
    </recommendedName>
</protein>
<evidence type="ECO:0000256" key="6">
    <source>
        <dbReference type="ARBA" id="ARBA00022989"/>
    </source>
</evidence>
<dbReference type="InterPro" id="IPR002076">
    <property type="entry name" value="ELO_fam"/>
</dbReference>
<dbReference type="PANTHER" id="PTHR11157:SF169">
    <property type="entry name" value="ELONGATION OF FATTY ACIDS PROTEIN"/>
    <property type="match status" value="1"/>
</dbReference>
<dbReference type="GO" id="GO:0009922">
    <property type="term" value="F:fatty acid elongase activity"/>
    <property type="evidence" value="ECO:0007669"/>
    <property type="project" value="InterPro"/>
</dbReference>
<evidence type="ECO:0000256" key="11">
    <source>
        <dbReference type="SAM" id="MobiDB-lite"/>
    </source>
</evidence>
<evidence type="ECO:0000256" key="2">
    <source>
        <dbReference type="ARBA" id="ARBA00022516"/>
    </source>
</evidence>
<comment type="subcellular location">
    <subcellularLocation>
        <location evidence="1">Membrane</location>
        <topology evidence="1">Multi-pass membrane protein</topology>
    </subcellularLocation>
</comment>
<keyword evidence="13" id="KW-1185">Reference proteome</keyword>
<comment type="similarity">
    <text evidence="10">Belongs to the ELO family.</text>
</comment>
<dbReference type="OrthoDB" id="10259681at2759"/>
<evidence type="ECO:0000256" key="3">
    <source>
        <dbReference type="ARBA" id="ARBA00022679"/>
    </source>
</evidence>
<keyword evidence="3 10" id="KW-0808">Transferase</keyword>
<dbReference type="Proteomes" id="UP000664132">
    <property type="component" value="Unassembled WGS sequence"/>
</dbReference>
<evidence type="ECO:0000256" key="9">
    <source>
        <dbReference type="ARBA" id="ARBA00023160"/>
    </source>
</evidence>
<dbReference type="AlphaFoldDB" id="A0A8H8BV80"/>